<keyword evidence="1" id="KW-0472">Membrane</keyword>
<keyword evidence="3" id="KW-1185">Reference proteome</keyword>
<dbReference type="EMBL" id="CP003555">
    <property type="protein sequence ID" value="AFK63368.1"/>
    <property type="molecule type" value="Genomic_DNA"/>
</dbReference>
<dbReference type="OrthoDB" id="6080430at2"/>
<keyword evidence="1" id="KW-1133">Transmembrane helix</keyword>
<reference evidence="2 3" key="1">
    <citation type="journal article" date="2011" name="J. Bacteriol.">
        <title>Whole-genome shotgun sequencing of the sulfur-oxidizing chemoautotroph Tetrathiobacter kashmirensis.</title>
        <authorList>
            <person name="Ghosh W."/>
            <person name="George A."/>
            <person name="Agarwal A."/>
            <person name="Raj P."/>
            <person name="Alam M."/>
            <person name="Pyne P."/>
            <person name="Das Gupta S.K."/>
        </authorList>
    </citation>
    <scope>NUCLEOTIDE SEQUENCE [LARGE SCALE GENOMIC DNA]</scope>
    <source>
        <strain evidence="2 3">WT001</strain>
    </source>
</reference>
<proteinExistence type="predicted"/>
<evidence type="ECO:0000313" key="3">
    <source>
        <dbReference type="Proteomes" id="UP000005267"/>
    </source>
</evidence>
<dbReference type="AlphaFoldDB" id="I3UED0"/>
<keyword evidence="1" id="KW-0812">Transmembrane</keyword>
<evidence type="ECO:0000256" key="1">
    <source>
        <dbReference type="SAM" id="Phobius"/>
    </source>
</evidence>
<name>I3UED0_ADVKW</name>
<feature type="transmembrane region" description="Helical" evidence="1">
    <location>
        <begin position="39"/>
        <end position="61"/>
    </location>
</feature>
<accession>I3UED0</accession>
<dbReference type="HOGENOM" id="CLU_2736067_0_0_4"/>
<organism evidence="2 3">
    <name type="scientific">Advenella kashmirensis (strain DSM 17095 / LMG 22695 / WT001)</name>
    <name type="common">Tetrathiobacter kashmirensis</name>
    <dbReference type="NCBI Taxonomy" id="1036672"/>
    <lineage>
        <taxon>Bacteria</taxon>
        <taxon>Pseudomonadati</taxon>
        <taxon>Pseudomonadota</taxon>
        <taxon>Betaproteobacteria</taxon>
        <taxon>Burkholderiales</taxon>
        <taxon>Alcaligenaceae</taxon>
    </lineage>
</organism>
<dbReference type="KEGG" id="aka:TKWG_17305"/>
<evidence type="ECO:0000313" key="2">
    <source>
        <dbReference type="EMBL" id="AFK63368.1"/>
    </source>
</evidence>
<sequence length="76" mass="8407">MLIVGLTALISGIHRLGSPAQEVEKSGWIYQHYGSQGVAYGTIVLGIVCLFGGIIMFRSAWRPIQRARRFGKQETD</sequence>
<reference evidence="3" key="2">
    <citation type="journal article" date="2013" name="PLoS ONE">
        <title>Genome implosion elicits host-confinement in Alcaligenaceae: evidence from the comparative genomics of Tetrathiobacter kashmirensis, a pathogen in the making.</title>
        <authorList>
            <person name="Ghosh W."/>
            <person name="Alam M."/>
            <person name="Roy C."/>
            <person name="Pyne P."/>
            <person name="George A."/>
            <person name="Chakraborty R."/>
            <person name="Majumder S."/>
            <person name="Agarwal A."/>
            <person name="Chakraborty S."/>
            <person name="Majumdar S."/>
            <person name="Gupta S.K."/>
        </authorList>
    </citation>
    <scope>NUCLEOTIDE SEQUENCE [LARGE SCALE GENOMIC DNA]</scope>
    <source>
        <strain evidence="3">WT001</strain>
    </source>
</reference>
<dbReference type="Proteomes" id="UP000005267">
    <property type="component" value="Chromosome"/>
</dbReference>
<gene>
    <name evidence="2" type="ordered locus">TKWG_17305</name>
</gene>
<protein>
    <submittedName>
        <fullName evidence="2">Uncharacterized protein</fullName>
    </submittedName>
</protein>